<feature type="region of interest" description="Disordered" evidence="1">
    <location>
        <begin position="67"/>
        <end position="148"/>
    </location>
</feature>
<sequence length="184" mass="19598">MHQNWVQLFSHAIQVLSAEDNSSTEVKGHSEHPGSKTQPTHTSTGTAFKWRVNTAHNGTMSVLVEAHADSSDSSDTSDTSDSTDTSDLTGVTDTASESSESTSLESNETSETSDSSDSSQSSESNASDSADVEQLTAKDCLHGADSTGCESEEHFFQGIGDDAHPSVDQLMVPDEAERELSLRR</sequence>
<dbReference type="AlphaFoldDB" id="A0A667WIQ7"/>
<proteinExistence type="predicted"/>
<reference evidence="2" key="2">
    <citation type="submission" date="2025-08" db="UniProtKB">
        <authorList>
            <consortium name="Ensembl"/>
        </authorList>
    </citation>
    <scope>IDENTIFICATION</scope>
</reference>
<organism evidence="2 3">
    <name type="scientific">Myripristis murdjan</name>
    <name type="common">pinecone soldierfish</name>
    <dbReference type="NCBI Taxonomy" id="586833"/>
    <lineage>
        <taxon>Eukaryota</taxon>
        <taxon>Metazoa</taxon>
        <taxon>Chordata</taxon>
        <taxon>Craniata</taxon>
        <taxon>Vertebrata</taxon>
        <taxon>Euteleostomi</taxon>
        <taxon>Actinopterygii</taxon>
        <taxon>Neopterygii</taxon>
        <taxon>Teleostei</taxon>
        <taxon>Neoteleostei</taxon>
        <taxon>Acanthomorphata</taxon>
        <taxon>Holocentriformes</taxon>
        <taxon>Holocentridae</taxon>
        <taxon>Myripristis</taxon>
    </lineage>
</organism>
<dbReference type="Ensembl" id="ENSMMDT00005000252.1">
    <property type="protein sequence ID" value="ENSMMDP00005000244.1"/>
    <property type="gene ID" value="ENSMMDG00005000171.1"/>
</dbReference>
<name>A0A667WIQ7_9TELE</name>
<accession>A0A667WIQ7</accession>
<evidence type="ECO:0000313" key="2">
    <source>
        <dbReference type="Ensembl" id="ENSMMDP00005000244.1"/>
    </source>
</evidence>
<dbReference type="Proteomes" id="UP000472263">
    <property type="component" value="Chromosome 1"/>
</dbReference>
<feature type="compositionally biased region" description="Low complexity" evidence="1">
    <location>
        <begin position="71"/>
        <end position="129"/>
    </location>
</feature>
<dbReference type="GeneTree" id="ENSGT00940000178602"/>
<protein>
    <submittedName>
        <fullName evidence="2">Uncharacterized protein</fullName>
    </submittedName>
</protein>
<dbReference type="InParanoid" id="A0A667WIQ7"/>
<reference evidence="2" key="1">
    <citation type="submission" date="2019-06" db="EMBL/GenBank/DDBJ databases">
        <authorList>
            <consortium name="Wellcome Sanger Institute Data Sharing"/>
        </authorList>
    </citation>
    <scope>NUCLEOTIDE SEQUENCE [LARGE SCALE GENOMIC DNA]</scope>
</reference>
<evidence type="ECO:0000256" key="1">
    <source>
        <dbReference type="SAM" id="MobiDB-lite"/>
    </source>
</evidence>
<reference evidence="2" key="3">
    <citation type="submission" date="2025-09" db="UniProtKB">
        <authorList>
            <consortium name="Ensembl"/>
        </authorList>
    </citation>
    <scope>IDENTIFICATION</scope>
</reference>
<feature type="region of interest" description="Disordered" evidence="1">
    <location>
        <begin position="20"/>
        <end position="43"/>
    </location>
</feature>
<evidence type="ECO:0000313" key="3">
    <source>
        <dbReference type="Proteomes" id="UP000472263"/>
    </source>
</evidence>
<keyword evidence="3" id="KW-1185">Reference proteome</keyword>